<accession>A0A2P6V8K6</accession>
<dbReference type="InterPro" id="IPR013083">
    <property type="entry name" value="Znf_RING/FYVE/PHD"/>
</dbReference>
<sequence>MDDAKARAAQVQDKLADLHSEFNQSGAARANPAAASEWQQQWEAQARAASEAQAALRSQGPGLHTADKLGAAEQAAQQLEAKLGELKGSSGAGGGYDPVLGEDVRIVGKLVQRRRSTAYAGRPADAVHCLAPASLGEMQERRRVQERRPPSQEQDPLQRHRVVLARSIKSLRDEAAALSEQIFSVMRRKRRTELYGQLQQLSCALDDVVERLDRLPLGREYPGTESLRKSRRQVIATIQEELADLDAFLRDVRGVRGAVGRLNQLLDALREAHEEFRCPVLLDVMRRPVRVASGKVYDAEALRGERERSARTGLPSLCPLTRRPIPPEQDRLDTALQGAIRRAVEGAIAEQAASEAEREAMLRAWRRQVDWYPWGEEAFEKARREDKPIFLSIGYSTCHWCHVMERESFESEVVAKLLSASFVSIKASQDPVDREERPDVDKVYMSYVQVWDTKRDEIKASSAASMRQLADLMRPELTQRFDAQRGGFGGAPKFPRPAELNALLAQHERLAAAGDKQSADRALHMVALTLRKMAAGGMWDHVGGGFHRYSVDEHFHVPHFEKMLYDNPQLASTYLAAFQLTGDAEFAGVARGVLDYLMRDMTHPEGGIYAAEDADSLDPGSGQKKEGWFYVWSKLDVEELLGPDAAAVFCSHYYVKPEGNCDLSPRSDPHGEFAGLNCLIARQTLPETAAAAGKSEAEAEALLAACREKLFAAREKRPRPHRDDKIVAAWNGMSIAAFAQAARVLAGQEDPAGRCFPVEGRPPGEYLAAAEQVAAFVGTHLYDAPSGTLRRAYTNGPSEVAAFADDYAYMVSGLLELYFATGDAAHLHWASELQAKMDELFWDEVGGAYFNNTADDPSIKMRLKEDYDGAEPAASSIAAANLWYLAGLSGTEESARLRERCAQCVAAFSERLSEAPVALPQMAASVHLLTLGYPRQVIVAGKRGAPDTEAMVAAVYRPFTPDKVVIHLDPSDSELTEFWRRRNPEALAVAEHTGFEAGEPATAFVCQNFTCRRPSTDAAQVEALLREPRSSAVAPPKPVQLSSLLRGGGGGGAPSAASGGLLGKLKGLAGLPAVKAHQEPGLQRQDSFPEICSTPSEIGIFEVAHTKCRGADGKFSWRKFFFEAPSHPDTPRGGATNGAAPPQMGTSAAAAAAAASGSNSASQ</sequence>
<dbReference type="InterPro" id="IPR024705">
    <property type="entry name" value="Ssp411"/>
</dbReference>
<feature type="region of interest" description="Disordered" evidence="1">
    <location>
        <begin position="1125"/>
        <end position="1163"/>
    </location>
</feature>
<dbReference type="InterPro" id="IPR036249">
    <property type="entry name" value="Thioredoxin-like_sf"/>
</dbReference>
<organism evidence="3 4">
    <name type="scientific">Micractinium conductrix</name>
    <dbReference type="NCBI Taxonomy" id="554055"/>
    <lineage>
        <taxon>Eukaryota</taxon>
        <taxon>Viridiplantae</taxon>
        <taxon>Chlorophyta</taxon>
        <taxon>core chlorophytes</taxon>
        <taxon>Trebouxiophyceae</taxon>
        <taxon>Chlorellales</taxon>
        <taxon>Chlorellaceae</taxon>
        <taxon>Chlorella clade</taxon>
        <taxon>Micractinium</taxon>
    </lineage>
</organism>
<evidence type="ECO:0000313" key="3">
    <source>
        <dbReference type="EMBL" id="PSC70425.1"/>
    </source>
</evidence>
<feature type="region of interest" description="Disordered" evidence="1">
    <location>
        <begin position="1"/>
        <end position="65"/>
    </location>
</feature>
<dbReference type="UniPathway" id="UPA00143"/>
<dbReference type="AlphaFoldDB" id="A0A2P6V8K6"/>
<feature type="compositionally biased region" description="Basic and acidic residues" evidence="1">
    <location>
        <begin position="138"/>
        <end position="150"/>
    </location>
</feature>
<dbReference type="STRING" id="554055.A0A2P6V8K6"/>
<dbReference type="InterPro" id="IPR012341">
    <property type="entry name" value="6hp_glycosidase-like_sf"/>
</dbReference>
<comment type="caution">
    <text evidence="3">The sequence shown here is derived from an EMBL/GenBank/DDBJ whole genome shotgun (WGS) entry which is preliminary data.</text>
</comment>
<dbReference type="Pfam" id="PF03190">
    <property type="entry name" value="Thioredox_DsbH"/>
    <property type="match status" value="1"/>
</dbReference>
<evidence type="ECO:0000313" key="4">
    <source>
        <dbReference type="Proteomes" id="UP000239649"/>
    </source>
</evidence>
<dbReference type="SUPFAM" id="SSF48208">
    <property type="entry name" value="Six-hairpin glycosidases"/>
    <property type="match status" value="1"/>
</dbReference>
<dbReference type="SMART" id="SM00504">
    <property type="entry name" value="Ubox"/>
    <property type="match status" value="1"/>
</dbReference>
<dbReference type="EMBL" id="LHPF02000020">
    <property type="protein sequence ID" value="PSC70425.1"/>
    <property type="molecule type" value="Genomic_DNA"/>
</dbReference>
<dbReference type="GO" id="GO:0016567">
    <property type="term" value="P:protein ubiquitination"/>
    <property type="evidence" value="ECO:0007669"/>
    <property type="project" value="UniProtKB-UniPathway"/>
</dbReference>
<feature type="domain" description="U-box" evidence="2">
    <location>
        <begin position="275"/>
        <end position="343"/>
    </location>
</feature>
<dbReference type="InterPro" id="IPR003613">
    <property type="entry name" value="Ubox_domain"/>
</dbReference>
<dbReference type="Gene3D" id="3.40.30.10">
    <property type="entry name" value="Glutaredoxin"/>
    <property type="match status" value="1"/>
</dbReference>
<dbReference type="Proteomes" id="UP000239649">
    <property type="component" value="Unassembled WGS sequence"/>
</dbReference>
<dbReference type="InterPro" id="IPR008928">
    <property type="entry name" value="6-hairpin_glycosidase_sf"/>
</dbReference>
<proteinExistence type="predicted"/>
<evidence type="ECO:0000259" key="2">
    <source>
        <dbReference type="SMART" id="SM00504"/>
    </source>
</evidence>
<feature type="compositionally biased region" description="Low complexity" evidence="1">
    <location>
        <begin position="1147"/>
        <end position="1163"/>
    </location>
</feature>
<dbReference type="Gene3D" id="1.50.10.10">
    <property type="match status" value="1"/>
</dbReference>
<feature type="compositionally biased region" description="Low complexity" evidence="1">
    <location>
        <begin position="27"/>
        <end position="59"/>
    </location>
</feature>
<dbReference type="PANTHER" id="PTHR42899:SF1">
    <property type="entry name" value="SPERMATOGENESIS-ASSOCIATED PROTEIN 20"/>
    <property type="match status" value="1"/>
</dbReference>
<dbReference type="GO" id="GO:0004842">
    <property type="term" value="F:ubiquitin-protein transferase activity"/>
    <property type="evidence" value="ECO:0007669"/>
    <property type="project" value="InterPro"/>
</dbReference>
<name>A0A2P6V8K6_9CHLO</name>
<dbReference type="SUPFAM" id="SSF52833">
    <property type="entry name" value="Thioredoxin-like"/>
    <property type="match status" value="1"/>
</dbReference>
<dbReference type="PANTHER" id="PTHR42899">
    <property type="entry name" value="SPERMATOGENESIS-ASSOCIATED PROTEIN 20"/>
    <property type="match status" value="1"/>
</dbReference>
<dbReference type="GO" id="GO:0009507">
    <property type="term" value="C:chloroplast"/>
    <property type="evidence" value="ECO:0007669"/>
    <property type="project" value="TreeGrafter"/>
</dbReference>
<protein>
    <submittedName>
        <fullName evidence="3">Spermatogenesis-associated 20 isoform A</fullName>
    </submittedName>
</protein>
<reference evidence="3 4" key="1">
    <citation type="journal article" date="2018" name="Plant J.">
        <title>Genome sequences of Chlorella sorokiniana UTEX 1602 and Micractinium conductrix SAG 241.80: implications to maltose excretion by a green alga.</title>
        <authorList>
            <person name="Arriola M.B."/>
            <person name="Velmurugan N."/>
            <person name="Zhang Y."/>
            <person name="Plunkett M.H."/>
            <person name="Hondzo H."/>
            <person name="Barney B.M."/>
        </authorList>
    </citation>
    <scope>NUCLEOTIDE SEQUENCE [LARGE SCALE GENOMIC DNA]</scope>
    <source>
        <strain evidence="3 4">SAG 241.80</strain>
    </source>
</reference>
<keyword evidence="4" id="KW-1185">Reference proteome</keyword>
<dbReference type="OrthoDB" id="1923667at2759"/>
<dbReference type="SUPFAM" id="SSF57850">
    <property type="entry name" value="RING/U-box"/>
    <property type="match status" value="1"/>
</dbReference>
<dbReference type="InterPro" id="IPR004879">
    <property type="entry name" value="Ssp411-like_TRX"/>
</dbReference>
<dbReference type="Gene3D" id="3.30.40.10">
    <property type="entry name" value="Zinc/RING finger domain, C3HC4 (zinc finger)"/>
    <property type="match status" value="1"/>
</dbReference>
<dbReference type="GO" id="GO:0005975">
    <property type="term" value="P:carbohydrate metabolic process"/>
    <property type="evidence" value="ECO:0007669"/>
    <property type="project" value="InterPro"/>
</dbReference>
<evidence type="ECO:0000256" key="1">
    <source>
        <dbReference type="SAM" id="MobiDB-lite"/>
    </source>
</evidence>
<feature type="region of interest" description="Disordered" evidence="1">
    <location>
        <begin position="137"/>
        <end position="157"/>
    </location>
</feature>
<gene>
    <name evidence="3" type="ORF">C2E20_6247</name>
</gene>
<dbReference type="Pfam" id="PF04564">
    <property type="entry name" value="U-box"/>
    <property type="match status" value="1"/>
</dbReference>